<dbReference type="AlphaFoldDB" id="A0A6J4VSS8"/>
<reference evidence="1" key="1">
    <citation type="submission" date="2020-02" db="EMBL/GenBank/DDBJ databases">
        <authorList>
            <person name="Meier V. D."/>
        </authorList>
    </citation>
    <scope>NUCLEOTIDE SEQUENCE</scope>
    <source>
        <strain evidence="1">AVDCRST_MAG18</strain>
    </source>
</reference>
<gene>
    <name evidence="1" type="ORF">AVDCRST_MAG18-3555</name>
</gene>
<dbReference type="EMBL" id="CADCWN010000276">
    <property type="protein sequence ID" value="CAA9583942.1"/>
    <property type="molecule type" value="Genomic_DNA"/>
</dbReference>
<organism evidence="1">
    <name type="scientific">uncultured Thermomicrobiales bacterium</name>
    <dbReference type="NCBI Taxonomy" id="1645740"/>
    <lineage>
        <taxon>Bacteria</taxon>
        <taxon>Pseudomonadati</taxon>
        <taxon>Thermomicrobiota</taxon>
        <taxon>Thermomicrobia</taxon>
        <taxon>Thermomicrobiales</taxon>
        <taxon>environmental samples</taxon>
    </lineage>
</organism>
<sequence>MLWGGGEWARWWGMKGEMGMPARVGIAYDRGWWDDVRAYAIRSYL</sequence>
<protein>
    <submittedName>
        <fullName evidence="1">Uncharacterized protein</fullName>
    </submittedName>
</protein>
<evidence type="ECO:0000313" key="1">
    <source>
        <dbReference type="EMBL" id="CAA9583942.1"/>
    </source>
</evidence>
<proteinExistence type="predicted"/>
<name>A0A6J4VSS8_9BACT</name>
<accession>A0A6J4VSS8</accession>